<proteinExistence type="predicted"/>
<evidence type="ECO:0000259" key="1">
    <source>
        <dbReference type="Pfam" id="PF12728"/>
    </source>
</evidence>
<evidence type="ECO:0000313" key="3">
    <source>
        <dbReference type="Proteomes" id="UP000618319"/>
    </source>
</evidence>
<evidence type="ECO:0000313" key="2">
    <source>
        <dbReference type="EMBL" id="MBE8720876.1"/>
    </source>
</evidence>
<dbReference type="InterPro" id="IPR041657">
    <property type="entry name" value="HTH_17"/>
</dbReference>
<organism evidence="2 3">
    <name type="scientific">Sphingobacterium pedocola</name>
    <dbReference type="NCBI Taxonomy" id="2082722"/>
    <lineage>
        <taxon>Bacteria</taxon>
        <taxon>Pseudomonadati</taxon>
        <taxon>Bacteroidota</taxon>
        <taxon>Sphingobacteriia</taxon>
        <taxon>Sphingobacteriales</taxon>
        <taxon>Sphingobacteriaceae</taxon>
        <taxon>Sphingobacterium</taxon>
    </lineage>
</organism>
<keyword evidence="3" id="KW-1185">Reference proteome</keyword>
<dbReference type="InterPro" id="IPR010093">
    <property type="entry name" value="SinI_DNA-bd"/>
</dbReference>
<dbReference type="Proteomes" id="UP000618319">
    <property type="component" value="Unassembled WGS sequence"/>
</dbReference>
<feature type="domain" description="Helix-turn-helix" evidence="1">
    <location>
        <begin position="61"/>
        <end position="107"/>
    </location>
</feature>
<dbReference type="Pfam" id="PF12728">
    <property type="entry name" value="HTH_17"/>
    <property type="match status" value="1"/>
</dbReference>
<dbReference type="NCBIfam" id="TIGR01764">
    <property type="entry name" value="excise"/>
    <property type="match status" value="1"/>
</dbReference>
<protein>
    <recommendedName>
        <fullName evidence="1">Helix-turn-helix domain-containing protein</fullName>
    </recommendedName>
</protein>
<dbReference type="InterPro" id="IPR009061">
    <property type="entry name" value="DNA-bd_dom_put_sf"/>
</dbReference>
<name>A0ABR9T6C2_9SPHI</name>
<sequence length="118" mass="13472">MIKSLLILIERVEQCLTVLTKMYNLIAHYTKYDPDFQPVSSEDVPLAEEISVLDVDDGEPLLTIDDACARLGITRGTLRALRQQELLPEVKKGEKGVRFREADVEKLRKWYSIPKGKV</sequence>
<accession>A0ABR9T6C2</accession>
<reference evidence="2 3" key="1">
    <citation type="submission" date="2018-02" db="EMBL/GenBank/DDBJ databases">
        <title>Sphingobacterium KA21.</title>
        <authorList>
            <person name="Vasarhelyi B.M."/>
            <person name="Deshmukh S."/>
            <person name="Balint B."/>
            <person name="Kukolya J."/>
        </authorList>
    </citation>
    <scope>NUCLEOTIDE SEQUENCE [LARGE SCALE GENOMIC DNA]</scope>
    <source>
        <strain evidence="2 3">Ka21</strain>
    </source>
</reference>
<dbReference type="RefSeq" id="WP_196940690.1">
    <property type="nucleotide sequence ID" value="NZ_MU158691.1"/>
</dbReference>
<dbReference type="SUPFAM" id="SSF46955">
    <property type="entry name" value="Putative DNA-binding domain"/>
    <property type="match status" value="1"/>
</dbReference>
<dbReference type="EMBL" id="PSKQ01000018">
    <property type="protein sequence ID" value="MBE8720876.1"/>
    <property type="molecule type" value="Genomic_DNA"/>
</dbReference>
<gene>
    <name evidence="2" type="ORF">C4F40_09095</name>
</gene>
<dbReference type="Gene3D" id="1.10.1660.10">
    <property type="match status" value="1"/>
</dbReference>
<comment type="caution">
    <text evidence="2">The sequence shown here is derived from an EMBL/GenBank/DDBJ whole genome shotgun (WGS) entry which is preliminary data.</text>
</comment>